<dbReference type="GO" id="GO:0005525">
    <property type="term" value="F:GTP binding"/>
    <property type="evidence" value="ECO:0007669"/>
    <property type="project" value="InterPro"/>
</dbReference>
<dbReference type="CDD" id="cd01897">
    <property type="entry name" value="NOG"/>
    <property type="match status" value="1"/>
</dbReference>
<dbReference type="InterPro" id="IPR005225">
    <property type="entry name" value="Small_GTP-bd"/>
</dbReference>
<dbReference type="Proteomes" id="UP000737555">
    <property type="component" value="Unassembled WGS sequence"/>
</dbReference>
<evidence type="ECO:0000259" key="3">
    <source>
        <dbReference type="PROSITE" id="PS51710"/>
    </source>
</evidence>
<dbReference type="GeneID" id="27137749"/>
<dbReference type="InterPro" id="IPR006073">
    <property type="entry name" value="GTP-bd"/>
</dbReference>
<dbReference type="Gene3D" id="1.20.120.1190">
    <property type="match status" value="1"/>
</dbReference>
<organism evidence="4 6">
    <name type="scientific">Methanoculleus bourgensis</name>
    <dbReference type="NCBI Taxonomy" id="83986"/>
    <lineage>
        <taxon>Archaea</taxon>
        <taxon>Methanobacteriati</taxon>
        <taxon>Methanobacteriota</taxon>
        <taxon>Stenosarchaea group</taxon>
        <taxon>Methanomicrobia</taxon>
        <taxon>Methanomicrobiales</taxon>
        <taxon>Methanomicrobiaceae</taxon>
        <taxon>Methanoculleus</taxon>
    </lineage>
</organism>
<evidence type="ECO:0000256" key="1">
    <source>
        <dbReference type="ARBA" id="ARBA00022741"/>
    </source>
</evidence>
<dbReference type="RefSeq" id="WP_062264083.1">
    <property type="nucleotide sequence ID" value="NZ_LT158599.1"/>
</dbReference>
<accession>A0A0X3BNU5</accession>
<dbReference type="EMBL" id="JABMJE010000010">
    <property type="protein sequence ID" value="NQS77371.1"/>
    <property type="molecule type" value="Genomic_DNA"/>
</dbReference>
<feature type="domain" description="OBG-type G" evidence="3">
    <location>
        <begin position="156"/>
        <end position="342"/>
    </location>
</feature>
<dbReference type="InterPro" id="IPR031167">
    <property type="entry name" value="G_OBG"/>
</dbReference>
<keyword evidence="1" id="KW-0547">Nucleotide-binding</keyword>
<dbReference type="PRINTS" id="PR00326">
    <property type="entry name" value="GTP1OBG"/>
</dbReference>
<dbReference type="AlphaFoldDB" id="A0A0X3BNU5"/>
<dbReference type="EMBL" id="LT158599">
    <property type="protein sequence ID" value="CVK33224.1"/>
    <property type="molecule type" value="Genomic_DNA"/>
</dbReference>
<sequence>MEFETIPTVPTADEVLDRSLRRAAAKKKLKINVDRANEEFVRAVASAIHDKLKSVVSSFPSFERLPPFYREVADILVSLDRLKKSLGAVTWAADQVRVIGSGYARSMRSATDTGQLRRQAVARIASVVHQVDDDLIFLNEARNILRKLPHVSEDEFTVVVAGYPNVGKSSFIRLVSTAEPEIAAYPFTTKGVIVGHRDLGKSERVQFIDTPGVLERPADERNPIERQAVSAIINTADVVLFILDASEHCGYALDDQVRLQEEIQGLVDVPVVTVANKADIRRIEDYPAISTLTGEGVEGVLDLLLRYRKDTRRASLQEPPRSENQQSRRRSGAGDPPGAYPY</sequence>
<dbReference type="Pfam" id="PF01926">
    <property type="entry name" value="MMR_HSR1"/>
    <property type="match status" value="1"/>
</dbReference>
<dbReference type="SUPFAM" id="SSF52540">
    <property type="entry name" value="P-loop containing nucleoside triphosphate hydrolases"/>
    <property type="match status" value="1"/>
</dbReference>
<dbReference type="KEGG" id="mema:MMAB1_2011"/>
<dbReference type="Gene3D" id="3.40.50.300">
    <property type="entry name" value="P-loop containing nucleotide triphosphate hydrolases"/>
    <property type="match status" value="1"/>
</dbReference>
<dbReference type="Pfam" id="PF17835">
    <property type="entry name" value="NOG1_N"/>
    <property type="match status" value="1"/>
</dbReference>
<reference evidence="5" key="2">
    <citation type="submission" date="2020-05" db="EMBL/GenBank/DDBJ databases">
        <title>The first insight into the ecology of ammonia-tolerant syntrophic propionate oxidizing bacteria.</title>
        <authorList>
            <person name="Singh A."/>
            <person name="Schnurer A."/>
            <person name="Westerholm M."/>
        </authorList>
    </citation>
    <scope>NUCLEOTIDE SEQUENCE</scope>
    <source>
        <strain evidence="5">MAG54</strain>
    </source>
</reference>
<dbReference type="Proteomes" id="UP000069850">
    <property type="component" value="Chromosome 1"/>
</dbReference>
<evidence type="ECO:0000313" key="4">
    <source>
        <dbReference type="EMBL" id="CVK33224.1"/>
    </source>
</evidence>
<feature type="region of interest" description="Disordered" evidence="2">
    <location>
        <begin position="312"/>
        <end position="342"/>
    </location>
</feature>
<dbReference type="InterPro" id="IPR041623">
    <property type="entry name" value="NOG1_N"/>
</dbReference>
<dbReference type="OrthoDB" id="147673at2157"/>
<dbReference type="PROSITE" id="PS51710">
    <property type="entry name" value="G_OBG"/>
    <property type="match status" value="1"/>
</dbReference>
<proteinExistence type="predicted"/>
<evidence type="ECO:0000256" key="2">
    <source>
        <dbReference type="SAM" id="MobiDB-lite"/>
    </source>
</evidence>
<evidence type="ECO:0000313" key="5">
    <source>
        <dbReference type="EMBL" id="NQS77371.1"/>
    </source>
</evidence>
<protein>
    <submittedName>
        <fullName evidence="5">GTP-binding protein</fullName>
    </submittedName>
</protein>
<dbReference type="NCBIfam" id="TIGR00231">
    <property type="entry name" value="small_GTP"/>
    <property type="match status" value="1"/>
</dbReference>
<dbReference type="InterPro" id="IPR027417">
    <property type="entry name" value="P-loop_NTPase"/>
</dbReference>
<gene>
    <name evidence="5" type="ORF">HQQ74_01415</name>
    <name evidence="4" type="ORF">MMAB1_2011</name>
</gene>
<name>A0A0X3BNU5_9EURY</name>
<evidence type="ECO:0000313" key="6">
    <source>
        <dbReference type="Proteomes" id="UP000069850"/>
    </source>
</evidence>
<dbReference type="PANTHER" id="PTHR45759">
    <property type="entry name" value="NUCLEOLAR GTP-BINDING PROTEIN 1"/>
    <property type="match status" value="1"/>
</dbReference>
<reference evidence="4 6" key="1">
    <citation type="submission" date="2016-01" db="EMBL/GenBank/DDBJ databases">
        <authorList>
            <person name="Manzoor S."/>
        </authorList>
    </citation>
    <scope>NUCLEOTIDE SEQUENCE [LARGE SCALE GENOMIC DNA]</scope>
    <source>
        <strain evidence="4">Methanoculleus sp MAB1</strain>
    </source>
</reference>